<feature type="region of interest" description="Disordered" evidence="1">
    <location>
        <begin position="58"/>
        <end position="86"/>
    </location>
</feature>
<feature type="region of interest" description="Disordered" evidence="1">
    <location>
        <begin position="525"/>
        <end position="557"/>
    </location>
</feature>
<feature type="region of interest" description="Disordered" evidence="1">
    <location>
        <begin position="600"/>
        <end position="639"/>
    </location>
</feature>
<organism evidence="3 4">
    <name type="scientific">Apteryx mantelli</name>
    <name type="common">North Island brown kiwi</name>
    <dbReference type="NCBI Taxonomy" id="2696672"/>
    <lineage>
        <taxon>Eukaryota</taxon>
        <taxon>Metazoa</taxon>
        <taxon>Chordata</taxon>
        <taxon>Craniata</taxon>
        <taxon>Vertebrata</taxon>
        <taxon>Euteleostomi</taxon>
        <taxon>Archelosauria</taxon>
        <taxon>Archosauria</taxon>
        <taxon>Dinosauria</taxon>
        <taxon>Saurischia</taxon>
        <taxon>Theropoda</taxon>
        <taxon>Coelurosauria</taxon>
        <taxon>Aves</taxon>
        <taxon>Palaeognathae</taxon>
        <taxon>Apterygiformes</taxon>
        <taxon>Apterygidae</taxon>
        <taxon>Apteryx</taxon>
    </lineage>
</organism>
<keyword evidence="2" id="KW-0732">Signal</keyword>
<proteinExistence type="predicted"/>
<feature type="compositionally biased region" description="Basic residues" evidence="1">
    <location>
        <begin position="274"/>
        <end position="285"/>
    </location>
</feature>
<feature type="compositionally biased region" description="Basic and acidic residues" evidence="1">
    <location>
        <begin position="70"/>
        <end position="79"/>
    </location>
</feature>
<name>A0ABM4EF61_9AVES</name>
<feature type="signal peptide" evidence="2">
    <location>
        <begin position="1"/>
        <end position="24"/>
    </location>
</feature>
<evidence type="ECO:0000313" key="4">
    <source>
        <dbReference type="RefSeq" id="XP_067151335.1"/>
    </source>
</evidence>
<evidence type="ECO:0000256" key="1">
    <source>
        <dbReference type="SAM" id="MobiDB-lite"/>
    </source>
</evidence>
<feature type="compositionally biased region" description="Low complexity" evidence="1">
    <location>
        <begin position="232"/>
        <end position="249"/>
    </location>
</feature>
<evidence type="ECO:0000313" key="3">
    <source>
        <dbReference type="Proteomes" id="UP001652627"/>
    </source>
</evidence>
<reference evidence="4" key="1">
    <citation type="submission" date="2025-08" db="UniProtKB">
        <authorList>
            <consortium name="RefSeq"/>
        </authorList>
    </citation>
    <scope>IDENTIFICATION</scope>
    <source>
        <tissue evidence="4">Blood</tissue>
    </source>
</reference>
<feature type="compositionally biased region" description="Low complexity" evidence="1">
    <location>
        <begin position="147"/>
        <end position="170"/>
    </location>
</feature>
<gene>
    <name evidence="4" type="primary">LOC136991785</name>
</gene>
<feature type="region of interest" description="Disordered" evidence="1">
    <location>
        <begin position="108"/>
        <end position="305"/>
    </location>
</feature>
<keyword evidence="3" id="KW-1185">Reference proteome</keyword>
<sequence>MKALGRRWLALLLLAGAWVPDALGRGLSLGGRGGLAGSLPWARLFAAGLLVRAVPGRQSPGPGWRCRNAGKREDPESSRARPARCSLPGPAVSGGFWALERAALLPGSWEPAGDPHPLPLPSSSRPPGRPGAPPCRDARASPRRRATALGGRAAGALPLPAAAPLPAGRLRLPKRRRQPGWCQRKAASGQRHPRGSGTWGPFPVPAAVPQHACPRRSATTVTRRPGLPASPAQPARTTVPRTAPTSRAASVLQPPPGFPSQSSRGKPALAPDRRRSRARRRRAAPRRPWPEGRGGTRGRLSRRPAPRWPWWPWAPSWPPWACWAATAPQGAAGTGRAPPVSPPAWPWCPPRPPPGTPLLGTPAWCEPPASAIKPWNEGCVRLGVGRGGGSAGGAGCRAAGGGWRLARVLPGVLARGRTPPAWVLSVNPFFLPRFSGGLGPPVASAAPLPVRCFALLHRHLAVLPPGQCRPALFFRVLLFSYSLLLFASSPAGALDSVTPHRDNARSAAGPRAVELPRRRQQLSGTRFTQPGFGDGGGFPRPVSVPRRRLRGRTSSRCRRRGAGTSAVLLVGFLRARDEGAPARGRARARWRHARPPCWPGPFRHAGGSSSRAGWAPACYPPPPPPRRRRRCQAPPLAPF</sequence>
<protein>
    <submittedName>
        <fullName evidence="4">Nascent polypeptide-associated complex subunit alpha, muscle-specific form-like</fullName>
    </submittedName>
</protein>
<dbReference type="RefSeq" id="XP_067151335.1">
    <property type="nucleotide sequence ID" value="XM_067295234.1"/>
</dbReference>
<feature type="chain" id="PRO_5046732053" evidence="2">
    <location>
        <begin position="25"/>
        <end position="639"/>
    </location>
</feature>
<evidence type="ECO:0000256" key="2">
    <source>
        <dbReference type="SAM" id="SignalP"/>
    </source>
</evidence>
<accession>A0ABM4EF61</accession>
<feature type="compositionally biased region" description="Basic residues" evidence="1">
    <location>
        <begin position="545"/>
        <end position="557"/>
    </location>
</feature>
<dbReference type="GeneID" id="136991785"/>
<dbReference type="Proteomes" id="UP001652627">
    <property type="component" value="Chromosome 4"/>
</dbReference>